<gene>
    <name evidence="2" type="ORF">DPF_0403</name>
</gene>
<evidence type="ECO:0000256" key="1">
    <source>
        <dbReference type="SAM" id="MobiDB-lite"/>
    </source>
</evidence>
<accession>A0A194AC32</accession>
<dbReference type="Proteomes" id="UP000095200">
    <property type="component" value="Unassembled WGS sequence"/>
</dbReference>
<feature type="region of interest" description="Disordered" evidence="1">
    <location>
        <begin position="88"/>
        <end position="110"/>
    </location>
</feature>
<comment type="caution">
    <text evidence="2">The sequence shown here is derived from an EMBL/GenBank/DDBJ whole genome shotgun (WGS) entry which is preliminary data.</text>
</comment>
<name>A0A194AC32_9BACT</name>
<organism evidence="2 3">
    <name type="scientific">Desulfoplanes formicivorans</name>
    <dbReference type="NCBI Taxonomy" id="1592317"/>
    <lineage>
        <taxon>Bacteria</taxon>
        <taxon>Pseudomonadati</taxon>
        <taxon>Thermodesulfobacteriota</taxon>
        <taxon>Desulfovibrionia</taxon>
        <taxon>Desulfovibrionales</taxon>
        <taxon>Desulfoplanaceae</taxon>
        <taxon>Desulfoplanes</taxon>
    </lineage>
</organism>
<dbReference type="STRING" id="1592317.DPF_0403"/>
<protein>
    <submittedName>
        <fullName evidence="2">Uncharacterized protein</fullName>
    </submittedName>
</protein>
<evidence type="ECO:0000313" key="2">
    <source>
        <dbReference type="EMBL" id="GAU07707.1"/>
    </source>
</evidence>
<keyword evidence="3" id="KW-1185">Reference proteome</keyword>
<reference evidence="3" key="1">
    <citation type="submission" date="2016-06" db="EMBL/GenBank/DDBJ databases">
        <title>Draft genome sequence of Desulfoplanes formicivorans strain Pf12B.</title>
        <authorList>
            <person name="Watanabe M."/>
            <person name="Kojima H."/>
            <person name="Fukui M."/>
        </authorList>
    </citation>
    <scope>NUCLEOTIDE SEQUENCE [LARGE SCALE GENOMIC DNA]</scope>
    <source>
        <strain evidence="3">Pf12B</strain>
    </source>
</reference>
<sequence length="110" mass="11590">MSVRSAQAEFPFACFADGAGQIPGRDMANRPMLANGPEKDVVRKDIRGNFSLPGMGSFKVLGNPVFLGAKNSRNTMLVKSPGHDDFKPLAGGYAQSHMPGSGTDTYGVGD</sequence>
<proteinExistence type="predicted"/>
<dbReference type="EMBL" id="BDFE01000006">
    <property type="protein sequence ID" value="GAU07707.1"/>
    <property type="molecule type" value="Genomic_DNA"/>
</dbReference>
<dbReference type="AlphaFoldDB" id="A0A194AC32"/>
<evidence type="ECO:0000313" key="3">
    <source>
        <dbReference type="Proteomes" id="UP000095200"/>
    </source>
</evidence>